<dbReference type="PANTHER" id="PTHR33052">
    <property type="entry name" value="DUF4228 DOMAIN PROTEIN-RELATED"/>
    <property type="match status" value="1"/>
</dbReference>
<reference evidence="2" key="1">
    <citation type="submission" date="2023-05" db="EMBL/GenBank/DDBJ databases">
        <authorList>
            <person name="Huff M."/>
        </authorList>
    </citation>
    <scope>NUCLEOTIDE SEQUENCE</scope>
</reference>
<dbReference type="InterPro" id="IPR025322">
    <property type="entry name" value="PADRE_dom"/>
</dbReference>
<keyword evidence="3" id="KW-1185">Reference proteome</keyword>
<gene>
    <name evidence="2" type="ORF">FPE_LOCUS22690</name>
</gene>
<accession>A0AAD1ZXS5</accession>
<evidence type="ECO:0000313" key="3">
    <source>
        <dbReference type="Proteomes" id="UP000834106"/>
    </source>
</evidence>
<feature type="compositionally biased region" description="Basic residues" evidence="1">
    <location>
        <begin position="184"/>
        <end position="198"/>
    </location>
</feature>
<organism evidence="2 3">
    <name type="scientific">Fraxinus pennsylvanica</name>
    <dbReference type="NCBI Taxonomy" id="56036"/>
    <lineage>
        <taxon>Eukaryota</taxon>
        <taxon>Viridiplantae</taxon>
        <taxon>Streptophyta</taxon>
        <taxon>Embryophyta</taxon>
        <taxon>Tracheophyta</taxon>
        <taxon>Spermatophyta</taxon>
        <taxon>Magnoliopsida</taxon>
        <taxon>eudicotyledons</taxon>
        <taxon>Gunneridae</taxon>
        <taxon>Pentapetalae</taxon>
        <taxon>asterids</taxon>
        <taxon>lamiids</taxon>
        <taxon>Lamiales</taxon>
        <taxon>Oleaceae</taxon>
        <taxon>Oleeae</taxon>
        <taxon>Fraxinus</taxon>
    </lineage>
</organism>
<name>A0AAD1ZXS5_9LAMI</name>
<dbReference type="Pfam" id="PF14009">
    <property type="entry name" value="PADRE"/>
    <property type="match status" value="1"/>
</dbReference>
<proteinExistence type="predicted"/>
<feature type="region of interest" description="Disordered" evidence="1">
    <location>
        <begin position="184"/>
        <end position="213"/>
    </location>
</feature>
<feature type="compositionally biased region" description="Basic and acidic residues" evidence="1">
    <location>
        <begin position="201"/>
        <end position="213"/>
    </location>
</feature>
<evidence type="ECO:0000313" key="2">
    <source>
        <dbReference type="EMBL" id="CAI9775260.1"/>
    </source>
</evidence>
<evidence type="ECO:0000256" key="1">
    <source>
        <dbReference type="SAM" id="MobiDB-lite"/>
    </source>
</evidence>
<protein>
    <submittedName>
        <fullName evidence="2">Uncharacterized protein</fullName>
    </submittedName>
</protein>
<sequence length="213" mass="24589">MGNRIQSHHHHGRGIIKLINYDGTVKIYNRPLHVSEIVDEFPMYMVCPSDSFYIGQKIQSLSEEDKLQLGQNYLLLPKHFFHSVFSFTFLLRCQSGCALLANKAASCQPFDIQKTPSGSLRIRVSEEFITQLIEQGKIKENDDDQPSLGKNIRVCNTPQLQKDYQQLVGQRLWKPKLDTIAERHGHKRKISIKKKKGPIKQGDRSKDLILRRH</sequence>
<dbReference type="EMBL" id="OU503048">
    <property type="protein sequence ID" value="CAI9775260.1"/>
    <property type="molecule type" value="Genomic_DNA"/>
</dbReference>
<dbReference type="Proteomes" id="UP000834106">
    <property type="component" value="Chromosome 13"/>
</dbReference>
<dbReference type="AlphaFoldDB" id="A0AAD1ZXS5"/>